<feature type="compositionally biased region" description="Low complexity" evidence="1">
    <location>
        <begin position="186"/>
        <end position="202"/>
    </location>
</feature>
<reference evidence="3" key="2">
    <citation type="submission" date="2020-09" db="EMBL/GenBank/DDBJ databases">
        <authorList>
            <person name="Sun Q."/>
            <person name="Ohkuma M."/>
        </authorList>
    </citation>
    <scope>NUCLEOTIDE SEQUENCE</scope>
    <source>
        <strain evidence="3">JCM 13064</strain>
    </source>
</reference>
<dbReference type="RefSeq" id="WP_189162882.1">
    <property type="nucleotide sequence ID" value="NZ_BMNT01000010.1"/>
</dbReference>
<protein>
    <submittedName>
        <fullName evidence="3">Pyridoxamine 5'-phosphate oxidase</fullName>
    </submittedName>
</protein>
<keyword evidence="4" id="KW-1185">Reference proteome</keyword>
<evidence type="ECO:0000313" key="3">
    <source>
        <dbReference type="EMBL" id="GGK79123.1"/>
    </source>
</evidence>
<comment type="caution">
    <text evidence="3">The sequence shown here is derived from an EMBL/GenBank/DDBJ whole genome shotgun (WGS) entry which is preliminary data.</text>
</comment>
<feature type="domain" description="Pyridoxamine 5'-phosphate oxidase N-terminal" evidence="2">
    <location>
        <begin position="8"/>
        <end position="104"/>
    </location>
</feature>
<dbReference type="Gene3D" id="2.30.110.10">
    <property type="entry name" value="Electron Transport, Fmn-binding Protein, Chain A"/>
    <property type="match status" value="1"/>
</dbReference>
<sequence length="220" mass="23922">MGKVHDVLDDRLREFISQQPVYFVATAPEHGGHVNMSPKGHSDTFAVLDDTTVAYLDLGGSGVETIAHIRENGRVTIMFTAFSGPPNILRLYGRGRVVTAGDPDFPGLLQRFGPHPAVRAVIVVECDRIADSCGYGVPLMSHEKDRTLLAEWAERRSEQQRIDYRAKKNRQSIDGLPGLTIEETTLEAGAADAPDLAPEEPGTTGTAPKTEEAAPEFELS</sequence>
<dbReference type="PANTHER" id="PTHR39336:SF1">
    <property type="entry name" value="PYRIDOXAMINE PHOSPHATE OXIDASE FAMILY PROTEIN (AFU_ORTHOLOGUE AFUA_6G11440)"/>
    <property type="match status" value="1"/>
</dbReference>
<dbReference type="InterPro" id="IPR012349">
    <property type="entry name" value="Split_barrel_FMN-bd"/>
</dbReference>
<organism evidence="3 4">
    <name type="scientific">Sphaerisporangium melleum</name>
    <dbReference type="NCBI Taxonomy" id="321316"/>
    <lineage>
        <taxon>Bacteria</taxon>
        <taxon>Bacillati</taxon>
        <taxon>Actinomycetota</taxon>
        <taxon>Actinomycetes</taxon>
        <taxon>Streptosporangiales</taxon>
        <taxon>Streptosporangiaceae</taxon>
        <taxon>Sphaerisporangium</taxon>
    </lineage>
</organism>
<dbReference type="AlphaFoldDB" id="A0A917R0B0"/>
<dbReference type="SUPFAM" id="SSF50475">
    <property type="entry name" value="FMN-binding split barrel"/>
    <property type="match status" value="1"/>
</dbReference>
<name>A0A917R0B0_9ACTN</name>
<dbReference type="EMBL" id="BMNT01000010">
    <property type="protein sequence ID" value="GGK79123.1"/>
    <property type="molecule type" value="Genomic_DNA"/>
</dbReference>
<evidence type="ECO:0000259" key="2">
    <source>
        <dbReference type="Pfam" id="PF01243"/>
    </source>
</evidence>
<dbReference type="InterPro" id="IPR011576">
    <property type="entry name" value="Pyridox_Oxase_N"/>
</dbReference>
<gene>
    <name evidence="3" type="ORF">GCM10007964_22180</name>
</gene>
<evidence type="ECO:0000313" key="4">
    <source>
        <dbReference type="Proteomes" id="UP000645217"/>
    </source>
</evidence>
<dbReference type="Proteomes" id="UP000645217">
    <property type="component" value="Unassembled WGS sequence"/>
</dbReference>
<evidence type="ECO:0000256" key="1">
    <source>
        <dbReference type="SAM" id="MobiDB-lite"/>
    </source>
</evidence>
<dbReference type="Pfam" id="PF01243">
    <property type="entry name" value="PNPOx_N"/>
    <property type="match status" value="1"/>
</dbReference>
<dbReference type="PANTHER" id="PTHR39336">
    <property type="entry name" value="PYRIDOXAMINE PHOSPHATE OXIDASE FAMILY PROTEIN (AFU_ORTHOLOGUE AFUA_6G11440)"/>
    <property type="match status" value="1"/>
</dbReference>
<proteinExistence type="predicted"/>
<accession>A0A917R0B0</accession>
<reference evidence="3" key="1">
    <citation type="journal article" date="2014" name="Int. J. Syst. Evol. Microbiol.">
        <title>Complete genome sequence of Corynebacterium casei LMG S-19264T (=DSM 44701T), isolated from a smear-ripened cheese.</title>
        <authorList>
            <consortium name="US DOE Joint Genome Institute (JGI-PGF)"/>
            <person name="Walter F."/>
            <person name="Albersmeier A."/>
            <person name="Kalinowski J."/>
            <person name="Ruckert C."/>
        </authorList>
    </citation>
    <scope>NUCLEOTIDE SEQUENCE</scope>
    <source>
        <strain evidence="3">JCM 13064</strain>
    </source>
</reference>
<feature type="region of interest" description="Disordered" evidence="1">
    <location>
        <begin position="174"/>
        <end position="220"/>
    </location>
</feature>